<keyword evidence="2" id="KW-1185">Reference proteome</keyword>
<evidence type="ECO:0000313" key="1">
    <source>
        <dbReference type="EMBL" id="SNC71866.1"/>
    </source>
</evidence>
<name>A0A212U154_9BURK</name>
<accession>A0A212U154</accession>
<dbReference type="Proteomes" id="UP000197215">
    <property type="component" value="Unassembled WGS sequence"/>
</dbReference>
<dbReference type="SUPFAM" id="SSF55136">
    <property type="entry name" value="Probable bacterial effector-binding domain"/>
    <property type="match status" value="1"/>
</dbReference>
<organism evidence="1 2">
    <name type="scientific">Polynucleobacter victoriensis</name>
    <dbReference type="NCBI Taxonomy" id="2049319"/>
    <lineage>
        <taxon>Bacteria</taxon>
        <taxon>Pseudomonadati</taxon>
        <taxon>Pseudomonadota</taxon>
        <taxon>Betaproteobacteria</taxon>
        <taxon>Burkholderiales</taxon>
        <taxon>Burkholderiaceae</taxon>
        <taxon>Polynucleobacter</taxon>
    </lineage>
</organism>
<dbReference type="PANTHER" id="PTHR11220">
    <property type="entry name" value="HEME-BINDING PROTEIN-RELATED"/>
    <property type="match status" value="1"/>
</dbReference>
<dbReference type="InterPro" id="IPR006917">
    <property type="entry name" value="SOUL_heme-bd"/>
</dbReference>
<proteinExistence type="predicted"/>
<dbReference type="EMBL" id="FYEX01000002">
    <property type="protein sequence ID" value="SNC71866.1"/>
    <property type="molecule type" value="Genomic_DNA"/>
</dbReference>
<protein>
    <submittedName>
        <fullName evidence="1">SOUL heme-binding protein</fullName>
    </submittedName>
</protein>
<dbReference type="RefSeq" id="WP_243383406.1">
    <property type="nucleotide sequence ID" value="NZ_FYEX01000002.1"/>
</dbReference>
<dbReference type="AlphaFoldDB" id="A0A212U154"/>
<dbReference type="InterPro" id="IPR011256">
    <property type="entry name" value="Reg_factor_effector_dom_sf"/>
</dbReference>
<dbReference type="PANTHER" id="PTHR11220:SF58">
    <property type="entry name" value="SOUL HEME-BINDING FAMILY PROTEIN"/>
    <property type="match status" value="1"/>
</dbReference>
<reference evidence="1 2" key="1">
    <citation type="submission" date="2017-06" db="EMBL/GenBank/DDBJ databases">
        <authorList>
            <person name="Kim H.J."/>
            <person name="Triplett B.A."/>
        </authorList>
    </citation>
    <scope>NUCLEOTIDE SEQUENCE [LARGE SCALE GENOMIC DNA]</scope>
    <source>
        <strain evidence="1 2">MWH-VicM1</strain>
    </source>
</reference>
<gene>
    <name evidence="1" type="ORF">SAMN06295916_1406</name>
</gene>
<dbReference type="Pfam" id="PF04832">
    <property type="entry name" value="SOUL"/>
    <property type="match status" value="2"/>
</dbReference>
<evidence type="ECO:0000313" key="2">
    <source>
        <dbReference type="Proteomes" id="UP000197215"/>
    </source>
</evidence>
<sequence length="219" mass="24928">MKNIAHILFGFVLAFIQIGNAMAIEEPKYQVVIKDGDFELRRYESMIIAEVVVTGDLSEASNRGFRQVADYIFGNNEDPLKKQAEKIEMTAPVTVESDLSSKIAMTAPVTVESQGGNQQATWKLSFVMPSKYSLETLPKPKNKNIVIREIKSHDLAVVRFSGFVDEEKMQAQTKRLEAWLKQQTLTAQGAVQLSRYNPPWTLPFFRRNEIWLRVESKSQ</sequence>
<dbReference type="Gene3D" id="3.20.80.10">
    <property type="entry name" value="Regulatory factor, effector binding domain"/>
    <property type="match status" value="2"/>
</dbReference>